<dbReference type="GO" id="GO:0005576">
    <property type="term" value="C:extracellular region"/>
    <property type="evidence" value="ECO:0007669"/>
    <property type="project" value="UniProtKB-SubCell"/>
</dbReference>
<dbReference type="Pfam" id="PF04717">
    <property type="entry name" value="Phage_base_V"/>
    <property type="match status" value="1"/>
</dbReference>
<accession>A0A9X1RM02</accession>
<keyword evidence="3" id="KW-0964">Secreted</keyword>
<evidence type="ECO:0000313" key="7">
    <source>
        <dbReference type="EMBL" id="MCG5072629.1"/>
    </source>
</evidence>
<feature type="region of interest" description="Disordered" evidence="4">
    <location>
        <begin position="637"/>
        <end position="669"/>
    </location>
</feature>
<dbReference type="NCBIfam" id="TIGR01646">
    <property type="entry name" value="vgr_GE"/>
    <property type="match status" value="1"/>
</dbReference>
<feature type="compositionally biased region" description="Low complexity" evidence="4">
    <location>
        <begin position="648"/>
        <end position="657"/>
    </location>
</feature>
<dbReference type="Gene3D" id="2.40.50.230">
    <property type="entry name" value="Gp5 N-terminal domain"/>
    <property type="match status" value="1"/>
</dbReference>
<dbReference type="AlphaFoldDB" id="A0A9X1RM02"/>
<dbReference type="RefSeq" id="WP_238462370.1">
    <property type="nucleotide sequence ID" value="NZ_JAKLJA010000002.1"/>
</dbReference>
<dbReference type="PANTHER" id="PTHR32305:SF15">
    <property type="entry name" value="PROTEIN RHSA-RELATED"/>
    <property type="match status" value="1"/>
</dbReference>
<dbReference type="Gene3D" id="3.55.50.10">
    <property type="entry name" value="Baseplate protein-like domains"/>
    <property type="match status" value="1"/>
</dbReference>
<evidence type="ECO:0000256" key="4">
    <source>
        <dbReference type="SAM" id="MobiDB-lite"/>
    </source>
</evidence>
<proteinExistence type="inferred from homology"/>
<keyword evidence="8" id="KW-1185">Reference proteome</keyword>
<sequence length="669" mass="73497">MTSQDTNRNVAVNCKGTDANLLFLRMTGSDELGRLSEYRVDLLCEQNTVTPAQVLGQDLSIALALPAGGERQFNGIVTVFRMISPGNQQYGSMAGYQAVVRPRLWLLTRGSHCRFFYEKTVPEIVMSVLNDYNVDVTNRCTATYPKREHCAQYRETDFDFVSRLMEHEGIYYYFEHARGRQTMVLADAGDVHGPIPNYRSMPYRDRDAAAREDMECVYEWFAGGELQTGHYETNDYDFEKPSSSLQGGLRSRATRTQTYDAPSYTMQEHLSGHTAPADGDRYARVGVEIRQARNDSIEGRSTMRGIWPGGLLQMSDHPVDGWNDGYLVVSAVYEVNSDAYVSNRVSNRAAPGQSQLPFFDCAFTALRKDNQFRAERLTPRAVVGGLQTAVVVGDSGSEIFTDDYGRIKVQFHWEQLYENESSTVTDRCWARVSQGWAGKTWGMFFLPRVGQEVIVEFIEGDPDHPLVTGSVYNASLMPPYKLPANSAVATIKSNSTPNASGNNEVRFIDKAGAEQLFFHAQKDHETWVINDALMNVGNDRHLTVKANEYVKVSGERHDHVTGAQNAKVDGTASLTVGEKLQEKVGTNYAIDAGQNIHIKAGMNVVIEAGMSITLKAGGAFVVIGPSSVAVSGTPILLNSGGSAGSGEGASPTAPTDPTDADDGTKKVES</sequence>
<dbReference type="SUPFAM" id="SSF69349">
    <property type="entry name" value="Phage fibre proteins"/>
    <property type="match status" value="1"/>
</dbReference>
<dbReference type="InterPro" id="IPR037026">
    <property type="entry name" value="Vgr_OB-fold_dom_sf"/>
</dbReference>
<dbReference type="InterPro" id="IPR006533">
    <property type="entry name" value="T6SS_Vgr_RhsGE"/>
</dbReference>
<evidence type="ECO:0000256" key="1">
    <source>
        <dbReference type="ARBA" id="ARBA00004613"/>
    </source>
</evidence>
<dbReference type="Gene3D" id="4.10.220.110">
    <property type="match status" value="1"/>
</dbReference>
<evidence type="ECO:0000259" key="6">
    <source>
        <dbReference type="Pfam" id="PF22178"/>
    </source>
</evidence>
<dbReference type="InterPro" id="IPR006531">
    <property type="entry name" value="Gp5/Vgr_OB"/>
</dbReference>
<dbReference type="Proteomes" id="UP001139308">
    <property type="component" value="Unassembled WGS sequence"/>
</dbReference>
<evidence type="ECO:0000313" key="8">
    <source>
        <dbReference type="Proteomes" id="UP001139308"/>
    </source>
</evidence>
<evidence type="ECO:0000256" key="2">
    <source>
        <dbReference type="ARBA" id="ARBA00005558"/>
    </source>
</evidence>
<comment type="subcellular location">
    <subcellularLocation>
        <location evidence="1">Secreted</location>
    </subcellularLocation>
</comment>
<dbReference type="SUPFAM" id="SSF69255">
    <property type="entry name" value="gp5 N-terminal domain-like"/>
    <property type="match status" value="1"/>
</dbReference>
<dbReference type="Pfam" id="PF22178">
    <property type="entry name" value="Gp5_trimer_C"/>
    <property type="match status" value="1"/>
</dbReference>
<dbReference type="Pfam" id="PF05954">
    <property type="entry name" value="Phage_GPD"/>
    <property type="match status" value="1"/>
</dbReference>
<evidence type="ECO:0000256" key="3">
    <source>
        <dbReference type="ARBA" id="ARBA00022525"/>
    </source>
</evidence>
<feature type="domain" description="Gp5/Type VI secretion system Vgr protein OB-fold" evidence="5">
    <location>
        <begin position="402"/>
        <end position="472"/>
    </location>
</feature>
<dbReference type="PANTHER" id="PTHR32305">
    <property type="match status" value="1"/>
</dbReference>
<dbReference type="InterPro" id="IPR017847">
    <property type="entry name" value="T6SS_RhsGE_Vgr_subset"/>
</dbReference>
<comment type="similarity">
    <text evidence="2">Belongs to the VgrG protein family.</text>
</comment>
<dbReference type="InterPro" id="IPR054030">
    <property type="entry name" value="Gp5_Vgr_C"/>
</dbReference>
<protein>
    <submittedName>
        <fullName evidence="7">Type VI secretion system tip protein VgrG</fullName>
    </submittedName>
</protein>
<feature type="domain" description="Gp5/Type VI secretion system Vgr C-terminal trimerisation" evidence="6">
    <location>
        <begin position="490"/>
        <end position="597"/>
    </location>
</feature>
<dbReference type="InterPro" id="IPR050708">
    <property type="entry name" value="T6SS_VgrG/RHS"/>
</dbReference>
<dbReference type="NCBIfam" id="TIGR03361">
    <property type="entry name" value="VI_Rhs_Vgr"/>
    <property type="match status" value="1"/>
</dbReference>
<comment type="caution">
    <text evidence="7">The sequence shown here is derived from an EMBL/GenBank/DDBJ whole genome shotgun (WGS) entry which is preliminary data.</text>
</comment>
<organism evidence="7 8">
    <name type="scientific">Paraburkholderia tagetis</name>
    <dbReference type="NCBI Taxonomy" id="2913261"/>
    <lineage>
        <taxon>Bacteria</taxon>
        <taxon>Pseudomonadati</taxon>
        <taxon>Pseudomonadota</taxon>
        <taxon>Betaproteobacteria</taxon>
        <taxon>Burkholderiales</taxon>
        <taxon>Burkholderiaceae</taxon>
        <taxon>Paraburkholderia</taxon>
    </lineage>
</organism>
<dbReference type="EMBL" id="JAKLJA010000002">
    <property type="protein sequence ID" value="MCG5072629.1"/>
    <property type="molecule type" value="Genomic_DNA"/>
</dbReference>
<dbReference type="Gene3D" id="2.30.110.50">
    <property type="match status" value="1"/>
</dbReference>
<dbReference type="SUPFAM" id="SSF69279">
    <property type="entry name" value="Phage tail proteins"/>
    <property type="match status" value="2"/>
</dbReference>
<name>A0A9X1RM02_9BURK</name>
<reference evidence="7" key="1">
    <citation type="submission" date="2022-01" db="EMBL/GenBank/DDBJ databases">
        <title>Genome sequence and assembly of Parabukholderia sp. RG36.</title>
        <authorList>
            <person name="Chhetri G."/>
        </authorList>
    </citation>
    <scope>NUCLEOTIDE SEQUENCE</scope>
    <source>
        <strain evidence="7">RG36</strain>
    </source>
</reference>
<evidence type="ECO:0000259" key="5">
    <source>
        <dbReference type="Pfam" id="PF04717"/>
    </source>
</evidence>
<gene>
    <name evidence="7" type="primary">vgrG</name>
    <name evidence="7" type="ORF">L5014_04510</name>
</gene>